<name>A0A0N8KF74_9BACT</name>
<accession>A0A0N8KF74</accession>
<dbReference type="OrthoDB" id="1524221at2"/>
<dbReference type="STRING" id="1305737.GCA_000526355_01198"/>
<sequence length="269" mass="30994">MKKSILILLTLVCSIPMAEAQFLKNLKKRVEERTKEVIEYKTADKAGQMTENAMEKILNPNLGGLMKDGGKGMSVDASELPDTYFFEYRYAMKMSTSAGEIQFDYFLNPNESYLGYKMDMGMDLFSIIDEERKVIVNYIDGNPIATSMDIAEDGESLDYEDEIDYESFTLTELPNREFLGYDCMGRQMENEQFKFIVYFATDMPANFDNVFKNTQSNLPPEFQRLVDENQGSLMMFMEMEDKENKGKKNGSATMECVAFEPYEYTISNR</sequence>
<protein>
    <recommendedName>
        <fullName evidence="4">DUF4412 domain-containing protein</fullName>
    </recommendedName>
</protein>
<keyword evidence="1" id="KW-0732">Signal</keyword>
<dbReference type="AlphaFoldDB" id="A0A0N8KF74"/>
<evidence type="ECO:0000256" key="1">
    <source>
        <dbReference type="SAM" id="SignalP"/>
    </source>
</evidence>
<dbReference type="Proteomes" id="UP000050421">
    <property type="component" value="Unassembled WGS sequence"/>
</dbReference>
<comment type="caution">
    <text evidence="2">The sequence shown here is derived from an EMBL/GenBank/DDBJ whole genome shotgun (WGS) entry which is preliminary data.</text>
</comment>
<dbReference type="eggNOG" id="ENOG50301D7">
    <property type="taxonomic scope" value="Bacteria"/>
</dbReference>
<proteinExistence type="predicted"/>
<reference evidence="2 3" key="1">
    <citation type="submission" date="2015-09" db="EMBL/GenBank/DDBJ databases">
        <title>Identification and resolution of microdiversity through metagenomic sequencing of parallel consortia.</title>
        <authorList>
            <person name="Nelson W.C."/>
            <person name="Romine M.F."/>
            <person name="Lindemann S.R."/>
        </authorList>
    </citation>
    <scope>NUCLEOTIDE SEQUENCE [LARGE SCALE GENOMIC DNA]</scope>
    <source>
        <strain evidence="2">HL-49</strain>
    </source>
</reference>
<organism evidence="2 3">
    <name type="scientific">Algoriphagus marincola HL-49</name>
    <dbReference type="NCBI Taxonomy" id="1305737"/>
    <lineage>
        <taxon>Bacteria</taxon>
        <taxon>Pseudomonadati</taxon>
        <taxon>Bacteroidota</taxon>
        <taxon>Cytophagia</taxon>
        <taxon>Cytophagales</taxon>
        <taxon>Cyclobacteriaceae</taxon>
        <taxon>Algoriphagus</taxon>
    </lineage>
</organism>
<feature type="chain" id="PRO_5006027870" description="DUF4412 domain-containing protein" evidence="1">
    <location>
        <begin position="21"/>
        <end position="269"/>
    </location>
</feature>
<dbReference type="EMBL" id="LJXT01000093">
    <property type="protein sequence ID" value="KPQ13346.1"/>
    <property type="molecule type" value="Genomic_DNA"/>
</dbReference>
<dbReference type="PATRIC" id="fig|1305737.6.peg.3375"/>
<evidence type="ECO:0000313" key="2">
    <source>
        <dbReference type="EMBL" id="KPQ13346.1"/>
    </source>
</evidence>
<gene>
    <name evidence="2" type="ORF">HLUCCX10_13285</name>
</gene>
<feature type="signal peptide" evidence="1">
    <location>
        <begin position="1"/>
        <end position="20"/>
    </location>
</feature>
<evidence type="ECO:0008006" key="4">
    <source>
        <dbReference type="Google" id="ProtNLM"/>
    </source>
</evidence>
<evidence type="ECO:0000313" key="3">
    <source>
        <dbReference type="Proteomes" id="UP000050421"/>
    </source>
</evidence>